<dbReference type="InterPro" id="IPR013083">
    <property type="entry name" value="Znf_RING/FYVE/PHD"/>
</dbReference>
<dbReference type="OrthoDB" id="8062037at2759"/>
<name>A0A5N6N7Z1_9ASTR</name>
<evidence type="ECO:0000313" key="1">
    <source>
        <dbReference type="EMBL" id="KAD4385418.1"/>
    </source>
</evidence>
<dbReference type="Proteomes" id="UP000326396">
    <property type="component" value="Linkage Group LG3"/>
</dbReference>
<reference evidence="1 2" key="1">
    <citation type="submission" date="2019-05" db="EMBL/GenBank/DDBJ databases">
        <title>Mikania micrantha, genome provides insights into the molecular mechanism of rapid growth.</title>
        <authorList>
            <person name="Liu B."/>
        </authorList>
    </citation>
    <scope>NUCLEOTIDE SEQUENCE [LARGE SCALE GENOMIC DNA]</scope>
    <source>
        <strain evidence="1">NLD-2019</strain>
        <tissue evidence="1">Leaf</tissue>
    </source>
</reference>
<gene>
    <name evidence="1" type="ORF">E3N88_25586</name>
</gene>
<dbReference type="Gene3D" id="3.30.40.10">
    <property type="entry name" value="Zinc/RING finger domain, C3HC4 (zinc finger)"/>
    <property type="match status" value="1"/>
</dbReference>
<comment type="caution">
    <text evidence="1">The sequence shown here is derived from an EMBL/GenBank/DDBJ whole genome shotgun (WGS) entry which is preliminary data.</text>
</comment>
<dbReference type="EMBL" id="SZYD01000013">
    <property type="protein sequence ID" value="KAD4385418.1"/>
    <property type="molecule type" value="Genomic_DNA"/>
</dbReference>
<organism evidence="1 2">
    <name type="scientific">Mikania micrantha</name>
    <name type="common">bitter vine</name>
    <dbReference type="NCBI Taxonomy" id="192012"/>
    <lineage>
        <taxon>Eukaryota</taxon>
        <taxon>Viridiplantae</taxon>
        <taxon>Streptophyta</taxon>
        <taxon>Embryophyta</taxon>
        <taxon>Tracheophyta</taxon>
        <taxon>Spermatophyta</taxon>
        <taxon>Magnoliopsida</taxon>
        <taxon>eudicotyledons</taxon>
        <taxon>Gunneridae</taxon>
        <taxon>Pentapetalae</taxon>
        <taxon>asterids</taxon>
        <taxon>campanulids</taxon>
        <taxon>Asterales</taxon>
        <taxon>Asteraceae</taxon>
        <taxon>Asteroideae</taxon>
        <taxon>Heliantheae alliance</taxon>
        <taxon>Eupatorieae</taxon>
        <taxon>Mikania</taxon>
    </lineage>
</organism>
<accession>A0A5N6N7Z1</accession>
<protein>
    <submittedName>
        <fullName evidence="1">Uncharacterized protein</fullName>
    </submittedName>
</protein>
<evidence type="ECO:0000313" key="2">
    <source>
        <dbReference type="Proteomes" id="UP000326396"/>
    </source>
</evidence>
<dbReference type="AlphaFoldDB" id="A0A5N6N7Z1"/>
<proteinExistence type="predicted"/>
<keyword evidence="2" id="KW-1185">Reference proteome</keyword>
<sequence length="138" mass="16225">MRRIALQLFFGESSQIKTVAVCKDEIGIEAMARQLSRTHHYCRDCIVSWFRIQNTRRVCRHELPADEPNYERVKAERKSGKMEEDVVIKLVVEEARLEEEEDVEEMLHIETMTRVNLNAMNVVNMITSDMNALKERKD</sequence>
<dbReference type="SUPFAM" id="SSF57850">
    <property type="entry name" value="RING/U-box"/>
    <property type="match status" value="1"/>
</dbReference>